<dbReference type="RefSeq" id="WP_013176455.1">
    <property type="nucleotide sequence ID" value="NC_014220.1"/>
</dbReference>
<dbReference type="Pfam" id="PF01168">
    <property type="entry name" value="Ala_racemase_N"/>
    <property type="match status" value="1"/>
</dbReference>
<evidence type="ECO:0000313" key="6">
    <source>
        <dbReference type="EMBL" id="ADI03053.1"/>
    </source>
</evidence>
<dbReference type="InterPro" id="IPR011079">
    <property type="entry name" value="Ala_racemase_C"/>
</dbReference>
<feature type="modified residue" description="N6-(pyridoxal phosphate)lysine" evidence="4">
    <location>
        <position position="39"/>
    </location>
</feature>
<dbReference type="PROSITE" id="PS00395">
    <property type="entry name" value="ALANINE_RACEMASE"/>
    <property type="match status" value="1"/>
</dbReference>
<evidence type="ECO:0000256" key="1">
    <source>
        <dbReference type="ARBA" id="ARBA00001933"/>
    </source>
</evidence>
<dbReference type="InterPro" id="IPR029066">
    <property type="entry name" value="PLP-binding_barrel"/>
</dbReference>
<comment type="cofactor">
    <cofactor evidence="1 4">
        <name>pyridoxal 5'-phosphate</name>
        <dbReference type="ChEBI" id="CHEBI:597326"/>
    </cofactor>
</comment>
<dbReference type="Proteomes" id="UP000000378">
    <property type="component" value="Chromosome"/>
</dbReference>
<dbReference type="OrthoDB" id="9813814at2"/>
<dbReference type="PANTHER" id="PTHR30511:SF0">
    <property type="entry name" value="ALANINE RACEMASE, CATABOLIC-RELATED"/>
    <property type="match status" value="1"/>
</dbReference>
<reference evidence="6 7" key="2">
    <citation type="journal article" date="2010" name="Stand. Genomic Sci.">
        <title>Complete genome sequence of Syntrophothermus lipocalidus type strain (TGB-C1).</title>
        <authorList>
            <person name="Djao O.D."/>
            <person name="Zhang X."/>
            <person name="Lucas S."/>
            <person name="Lapidus A."/>
            <person name="Del Rio T.G."/>
            <person name="Nolan M."/>
            <person name="Tice H."/>
            <person name="Cheng J.F."/>
            <person name="Han C."/>
            <person name="Tapia R."/>
            <person name="Goodwin L."/>
            <person name="Pitluck S."/>
            <person name="Liolios K."/>
            <person name="Ivanova N."/>
            <person name="Mavromatis K."/>
            <person name="Mikhailova N."/>
            <person name="Ovchinnikova G."/>
            <person name="Pati A."/>
            <person name="Brambilla E."/>
            <person name="Chen A."/>
            <person name="Palaniappan K."/>
            <person name="Land M."/>
            <person name="Hauser L."/>
            <person name="Chang Y.J."/>
            <person name="Jeffries C.D."/>
            <person name="Rohde M."/>
            <person name="Sikorski J."/>
            <person name="Spring S."/>
            <person name="Goker M."/>
            <person name="Detter J.C."/>
            <person name="Woyke T."/>
            <person name="Bristow J."/>
            <person name="Eisen J.A."/>
            <person name="Markowitz V."/>
            <person name="Hugenholtz P."/>
            <person name="Kyrpides N.C."/>
            <person name="Klenk H.P."/>
        </authorList>
    </citation>
    <scope>NUCLEOTIDE SEQUENCE [LARGE SCALE GENOMIC DNA]</scope>
    <source>
        <strain evidence="7">DSM 12680 / TGB-C1</strain>
    </source>
</reference>
<dbReference type="FunFam" id="3.20.20.10:FF:000002">
    <property type="entry name" value="Alanine racemase"/>
    <property type="match status" value="1"/>
</dbReference>
<dbReference type="GO" id="GO:0008784">
    <property type="term" value="F:alanine racemase activity"/>
    <property type="evidence" value="ECO:0007669"/>
    <property type="project" value="UniProtKB-EC"/>
</dbReference>
<dbReference type="KEGG" id="slp:Slip_2314"/>
<dbReference type="PRINTS" id="PR00992">
    <property type="entry name" value="ALARACEMASE"/>
</dbReference>
<dbReference type="HOGENOM" id="CLU_028393_2_2_9"/>
<dbReference type="NCBIfam" id="TIGR00492">
    <property type="entry name" value="alr"/>
    <property type="match status" value="1"/>
</dbReference>
<evidence type="ECO:0000256" key="4">
    <source>
        <dbReference type="PIRSR" id="PIRSR600821-50"/>
    </source>
</evidence>
<protein>
    <submittedName>
        <fullName evidence="6">Alanine racemase</fullName>
        <ecNumber evidence="6">5.1.1.1</ecNumber>
    </submittedName>
</protein>
<evidence type="ECO:0000313" key="7">
    <source>
        <dbReference type="Proteomes" id="UP000000378"/>
    </source>
</evidence>
<dbReference type="STRING" id="643648.Slip_2314"/>
<sequence length="400" mass="44295">MQLMPNNRWIEVDIDALVHNLEAVRSLLKENTRLIAVLKANAYGLGAVGTARVLARHGVDYFAVTFPEEAFELREGGISTDILVFAPAGEREIEKAVEQGLTLTVASYRDYRLASEAASRFNKKVRIHLKIDTGLGRFGVTADRALELARLIHYDQWLVLEGLYTHFAEAGARSPKFTQSQFEQLQKTVDALTSNGIRPALIHCCNSAAALRFPEMHLDAVRIGTLLGGQHPAGHVPNKIKLKNPYRFKARVTAVREMPAGSYLGYYRTYRTRAASKIAVVPVGFADGLGLEALSRPGSWFDLFKIIAKLVGSYLNLSRFTVKVKIGKDEYPVRGKVFMQFCLVELPPDFPVEPGTVVEVPVKRTLAPSDIRRAYIENGCLVEAEGDDEGVLGAKREVVE</sequence>
<dbReference type="GO" id="GO:0030170">
    <property type="term" value="F:pyridoxal phosphate binding"/>
    <property type="evidence" value="ECO:0007669"/>
    <property type="project" value="TreeGrafter"/>
</dbReference>
<dbReference type="Pfam" id="PF00842">
    <property type="entry name" value="Ala_racemase_C"/>
    <property type="match status" value="1"/>
</dbReference>
<feature type="domain" description="Alanine racemase C-terminal" evidence="5">
    <location>
        <begin position="245"/>
        <end position="376"/>
    </location>
</feature>
<reference evidence="7" key="1">
    <citation type="journal article" date="2010" name="Stand. Genomic Sci.">
        <title>Complete genome sequence of Syntrophothermus lipocalidus type strain (TGB-C1T).</title>
        <authorList>
            <consortium name="US DOE Joint Genome Institute (JGI-PGF)"/>
            <person name="Djao O."/>
            <person name="Zhang X."/>
            <person name="Lucas S."/>
            <person name="Lapidus A."/>
            <person name="Glavina Del Rio T."/>
            <person name="Nolan M."/>
            <person name="Tice H."/>
            <person name="Cheng J."/>
            <person name="Han C."/>
            <person name="Tapia R."/>
            <person name="Goodwin L."/>
            <person name="Pitluck S."/>
            <person name="Liolios K."/>
            <person name="Ivanova N."/>
            <person name="Mavromatis K."/>
            <person name="Mikhailova N."/>
            <person name="Ovchinnikova G."/>
            <person name="Pati A."/>
            <person name="Brambilla E."/>
            <person name="Chen A."/>
            <person name="Palaniappan K."/>
            <person name="Land M."/>
            <person name="Hauser L."/>
            <person name="Chang Y."/>
            <person name="Jeffries C."/>
            <person name="Rohde M."/>
            <person name="Sikorski J."/>
            <person name="Spring S."/>
            <person name="Goker M."/>
            <person name="Detter J."/>
            <person name="Woyke T."/>
            <person name="Bristow J."/>
            <person name="Eisen J."/>
            <person name="Markowitz V."/>
            <person name="Hugenholtz P."/>
            <person name="Kyrpides N."/>
            <person name="Klenk H."/>
        </authorList>
    </citation>
    <scope>NUCLEOTIDE SEQUENCE [LARGE SCALE GENOMIC DNA]</scope>
    <source>
        <strain evidence="7">DSM 12680 / TGB-C1</strain>
    </source>
</reference>
<dbReference type="EC" id="5.1.1.1" evidence="6"/>
<dbReference type="SUPFAM" id="SSF51419">
    <property type="entry name" value="PLP-binding barrel"/>
    <property type="match status" value="1"/>
</dbReference>
<dbReference type="Gene3D" id="2.40.37.10">
    <property type="entry name" value="Lyase, Ornithine Decarboxylase, Chain A, domain 1"/>
    <property type="match status" value="1"/>
</dbReference>
<gene>
    <name evidence="6" type="ordered locus">Slip_2314</name>
</gene>
<keyword evidence="7" id="KW-1185">Reference proteome</keyword>
<dbReference type="eggNOG" id="COG0787">
    <property type="taxonomic scope" value="Bacteria"/>
</dbReference>
<dbReference type="CDD" id="cd00430">
    <property type="entry name" value="PLPDE_III_AR"/>
    <property type="match status" value="1"/>
</dbReference>
<evidence type="ECO:0000256" key="2">
    <source>
        <dbReference type="ARBA" id="ARBA00022898"/>
    </source>
</evidence>
<dbReference type="GO" id="GO:0030632">
    <property type="term" value="P:D-alanine biosynthetic process"/>
    <property type="evidence" value="ECO:0007669"/>
    <property type="project" value="TreeGrafter"/>
</dbReference>
<dbReference type="InterPro" id="IPR000821">
    <property type="entry name" value="Ala_racemase"/>
</dbReference>
<dbReference type="InterPro" id="IPR001608">
    <property type="entry name" value="Ala_racemase_N"/>
</dbReference>
<proteinExistence type="predicted"/>
<dbReference type="Gene3D" id="3.20.20.10">
    <property type="entry name" value="Alanine racemase"/>
    <property type="match status" value="1"/>
</dbReference>
<dbReference type="InterPro" id="IPR020622">
    <property type="entry name" value="Ala_racemase_pyridoxalP-BS"/>
</dbReference>
<dbReference type="GO" id="GO:0005829">
    <property type="term" value="C:cytosol"/>
    <property type="evidence" value="ECO:0007669"/>
    <property type="project" value="TreeGrafter"/>
</dbReference>
<accession>D7CK69</accession>
<evidence type="ECO:0000256" key="3">
    <source>
        <dbReference type="ARBA" id="ARBA00023235"/>
    </source>
</evidence>
<dbReference type="InterPro" id="IPR009006">
    <property type="entry name" value="Ala_racemase/Decarboxylase_C"/>
</dbReference>
<organism evidence="6 7">
    <name type="scientific">Syntrophothermus lipocalidus (strain DSM 12680 / TGB-C1)</name>
    <dbReference type="NCBI Taxonomy" id="643648"/>
    <lineage>
        <taxon>Bacteria</taxon>
        <taxon>Bacillati</taxon>
        <taxon>Bacillota</taxon>
        <taxon>Clostridia</taxon>
        <taxon>Eubacteriales</taxon>
        <taxon>Syntrophomonadaceae</taxon>
        <taxon>Syntrophothermus</taxon>
    </lineage>
</organism>
<keyword evidence="2 4" id="KW-0663">Pyridoxal phosphate</keyword>
<dbReference type="AlphaFoldDB" id="D7CK69"/>
<dbReference type="SMART" id="SM01005">
    <property type="entry name" value="Ala_racemase_C"/>
    <property type="match status" value="1"/>
</dbReference>
<keyword evidence="3 6" id="KW-0413">Isomerase</keyword>
<dbReference type="SUPFAM" id="SSF50621">
    <property type="entry name" value="Alanine racemase C-terminal domain-like"/>
    <property type="match status" value="1"/>
</dbReference>
<name>D7CK69_SYNLT</name>
<evidence type="ECO:0000259" key="5">
    <source>
        <dbReference type="SMART" id="SM01005"/>
    </source>
</evidence>
<dbReference type="PANTHER" id="PTHR30511">
    <property type="entry name" value="ALANINE RACEMASE"/>
    <property type="match status" value="1"/>
</dbReference>
<dbReference type="EMBL" id="CP002048">
    <property type="protein sequence ID" value="ADI03053.1"/>
    <property type="molecule type" value="Genomic_DNA"/>
</dbReference>